<name>A0ABR4FNZ5_9EURO</name>
<dbReference type="Proteomes" id="UP001610563">
    <property type="component" value="Unassembled WGS sequence"/>
</dbReference>
<organism evidence="2 3">
    <name type="scientific">Aspergillus keveii</name>
    <dbReference type="NCBI Taxonomy" id="714993"/>
    <lineage>
        <taxon>Eukaryota</taxon>
        <taxon>Fungi</taxon>
        <taxon>Dikarya</taxon>
        <taxon>Ascomycota</taxon>
        <taxon>Pezizomycotina</taxon>
        <taxon>Eurotiomycetes</taxon>
        <taxon>Eurotiomycetidae</taxon>
        <taxon>Eurotiales</taxon>
        <taxon>Aspergillaceae</taxon>
        <taxon>Aspergillus</taxon>
        <taxon>Aspergillus subgen. Nidulantes</taxon>
    </lineage>
</organism>
<gene>
    <name evidence="2" type="ORF">BJX66DRAFT_343490</name>
</gene>
<reference evidence="2 3" key="1">
    <citation type="submission" date="2024-07" db="EMBL/GenBank/DDBJ databases">
        <title>Section-level genome sequencing and comparative genomics of Aspergillus sections Usti and Cavernicolus.</title>
        <authorList>
            <consortium name="Lawrence Berkeley National Laboratory"/>
            <person name="Nybo J.L."/>
            <person name="Vesth T.C."/>
            <person name="Theobald S."/>
            <person name="Frisvad J.C."/>
            <person name="Larsen T.O."/>
            <person name="Kjaerboelling I."/>
            <person name="Rothschild-Mancinelli K."/>
            <person name="Lyhne E.K."/>
            <person name="Kogle M.E."/>
            <person name="Barry K."/>
            <person name="Clum A."/>
            <person name="Na H."/>
            <person name="Ledsgaard L."/>
            <person name="Lin J."/>
            <person name="Lipzen A."/>
            <person name="Kuo A."/>
            <person name="Riley R."/>
            <person name="Mondo S."/>
            <person name="Labutti K."/>
            <person name="Haridas S."/>
            <person name="Pangalinan J."/>
            <person name="Salamov A.A."/>
            <person name="Simmons B.A."/>
            <person name="Magnuson J.K."/>
            <person name="Chen J."/>
            <person name="Drula E."/>
            <person name="Henrissat B."/>
            <person name="Wiebenga A."/>
            <person name="Lubbers R.J."/>
            <person name="Gomes A.C."/>
            <person name="Makela M.R."/>
            <person name="Stajich J."/>
            <person name="Grigoriev I.V."/>
            <person name="Mortensen U.H."/>
            <person name="De Vries R.P."/>
            <person name="Baker S.E."/>
            <person name="Andersen M.R."/>
        </authorList>
    </citation>
    <scope>NUCLEOTIDE SEQUENCE [LARGE SCALE GENOMIC DNA]</scope>
    <source>
        <strain evidence="2 3">CBS 209.92</strain>
    </source>
</reference>
<protein>
    <recommendedName>
        <fullName evidence="1">SnoaL-like domain-containing protein</fullName>
    </recommendedName>
</protein>
<dbReference type="InterPro" id="IPR032710">
    <property type="entry name" value="NTF2-like_dom_sf"/>
</dbReference>
<dbReference type="Pfam" id="PF13577">
    <property type="entry name" value="SnoaL_4"/>
    <property type="match status" value="1"/>
</dbReference>
<dbReference type="InterPro" id="IPR037401">
    <property type="entry name" value="SnoaL-like"/>
</dbReference>
<accession>A0ABR4FNZ5</accession>
<evidence type="ECO:0000259" key="1">
    <source>
        <dbReference type="Pfam" id="PF13577"/>
    </source>
</evidence>
<dbReference type="EMBL" id="JBFTWV010000159">
    <property type="protein sequence ID" value="KAL2784989.1"/>
    <property type="molecule type" value="Genomic_DNA"/>
</dbReference>
<feature type="domain" description="SnoaL-like" evidence="1">
    <location>
        <begin position="4"/>
        <end position="92"/>
    </location>
</feature>
<dbReference type="Gene3D" id="3.10.450.50">
    <property type="match status" value="1"/>
</dbReference>
<evidence type="ECO:0000313" key="3">
    <source>
        <dbReference type="Proteomes" id="UP001610563"/>
    </source>
</evidence>
<dbReference type="SUPFAM" id="SSF54427">
    <property type="entry name" value="NTF2-like"/>
    <property type="match status" value="1"/>
</dbReference>
<comment type="caution">
    <text evidence="2">The sequence shown here is derived from an EMBL/GenBank/DDBJ whole genome shotgun (WGS) entry which is preliminary data.</text>
</comment>
<sequence>MTSEITQISNLLKHERYHRDTAQWDLCRAAYHPDADQTYIDVSWFRGTIDAFLTQSAKIHPGGINVIHSSFDPVDIKIVGTRATSEAFCLITSNITIAGSDYELASYMRLISRLHKLKLSGLDSDSLSDSGAVWRIVRLEAIYVRDRLVSAFPGADSGSQLVLGGACMYPRAYRNMAFVMLNRGLAPRVDLPHEDDQVSVRRVLDGGAAFLNGKNDGV</sequence>
<keyword evidence="3" id="KW-1185">Reference proteome</keyword>
<evidence type="ECO:0000313" key="2">
    <source>
        <dbReference type="EMBL" id="KAL2784989.1"/>
    </source>
</evidence>
<proteinExistence type="predicted"/>